<proteinExistence type="predicted"/>
<feature type="compositionally biased region" description="Polar residues" evidence="2">
    <location>
        <begin position="552"/>
        <end position="561"/>
    </location>
</feature>
<dbReference type="SMART" id="SM00355">
    <property type="entry name" value="ZnF_C2H2"/>
    <property type="match status" value="11"/>
</dbReference>
<feature type="region of interest" description="Disordered" evidence="2">
    <location>
        <begin position="537"/>
        <end position="564"/>
    </location>
</feature>
<dbReference type="PROSITE" id="PS00028">
    <property type="entry name" value="ZINC_FINGER_C2H2_1"/>
    <property type="match status" value="8"/>
</dbReference>
<feature type="region of interest" description="Disordered" evidence="2">
    <location>
        <begin position="62"/>
        <end position="152"/>
    </location>
</feature>
<evidence type="ECO:0000313" key="4">
    <source>
        <dbReference type="EMBL" id="JAI65400.1"/>
    </source>
</evidence>
<dbReference type="PANTHER" id="PTHR21190:SF1">
    <property type="entry name" value="GH10077P"/>
    <property type="match status" value="1"/>
</dbReference>
<keyword evidence="1" id="KW-0862">Zinc</keyword>
<sequence length="710" mass="80508">MPDVEGDLECEICRRTFPSPYLLQMHKYYFHGPGQEAISPQEPPLTLHPHPLPHEQLRQLALHAQQQARSQQTHQKRIHEQQRRLQEQQRRLQEHQQRLQKHHQQQQEEQREAASHEERSQADEGGVSRAEDPPRPSVIESAGSGESDASEDLRKLQSMILQLNRQDEVSVRCRVCSKELGNKYFLRAHMMTEHGVLGHEEVSGPPSEGAQTPKTPKEATLKISPPSTPLSAENQAFCSICKKDFFSRYILQQHLLSAHGVFTPPAPPTSFMERIKAEVEGREERKPQSTSRSYCEICNKELCNKYFMKTHMLKMHGINVENGVTGGVTCDLCNKELCSKYFLRVHKQNTHGMVEEGREGDEGINKFEIELCPLCPRRFKNRKWLKTHLTSDHDEVGKEKWREMEASWKEAPPQPQGPACVLCGHVVSDMVALQLHIIKVHSPQDVATDRDSRTSPDESKDEALKCSFCPFTAPNPALLFAHSRNHVPGVSGFPSVLSQTLPCSLCPQVFTGLETYQNHLLQHHLQGLFKPMLEKENNQEELKAPPSPEAPTESTAGATSKTLRRRKRWRCSQCGRRFKSRTLCLAHVHATHNPRARGTWLGRPAVHRRLYKCRKCGAMASRLTDLRQHIREQHQSGEGVPTSHATPTKPTSAGRFVMQPFLLNDGRGGEDGQGQEGQCDERQFVPSLVYLPVARRVHHPLTVSFSLTPA</sequence>
<evidence type="ECO:0000256" key="1">
    <source>
        <dbReference type="PROSITE-ProRule" id="PRU00042"/>
    </source>
</evidence>
<feature type="compositionally biased region" description="Low complexity" evidence="2">
    <location>
        <begin position="62"/>
        <end position="73"/>
    </location>
</feature>
<dbReference type="GO" id="GO:0008270">
    <property type="term" value="F:zinc ion binding"/>
    <property type="evidence" value="ECO:0007669"/>
    <property type="project" value="UniProtKB-KW"/>
</dbReference>
<name>A0A0N7ZCU2_SCYOL</name>
<evidence type="ECO:0000256" key="2">
    <source>
        <dbReference type="SAM" id="MobiDB-lite"/>
    </source>
</evidence>
<dbReference type="Gene3D" id="3.30.160.60">
    <property type="entry name" value="Classic Zinc Finger"/>
    <property type="match status" value="4"/>
</dbReference>
<dbReference type="Pfam" id="PF12874">
    <property type="entry name" value="zf-met"/>
    <property type="match status" value="2"/>
</dbReference>
<protein>
    <recommendedName>
        <fullName evidence="3">C2H2-type domain-containing protein</fullName>
    </recommendedName>
</protein>
<feature type="domain" description="C2H2-type" evidence="3">
    <location>
        <begin position="569"/>
        <end position="597"/>
    </location>
</feature>
<dbReference type="EMBL" id="GDRN01060256">
    <property type="protein sequence ID" value="JAI65400.1"/>
    <property type="molecule type" value="Transcribed_RNA"/>
</dbReference>
<evidence type="ECO:0000259" key="3">
    <source>
        <dbReference type="PROSITE" id="PS50157"/>
    </source>
</evidence>
<dbReference type="PANTHER" id="PTHR21190">
    <property type="entry name" value="GH10077P"/>
    <property type="match status" value="1"/>
</dbReference>
<keyword evidence="1" id="KW-0479">Metal-binding</keyword>
<feature type="compositionally biased region" description="Basic and acidic residues" evidence="2">
    <location>
        <begin position="78"/>
        <end position="97"/>
    </location>
</feature>
<reference evidence="4" key="1">
    <citation type="submission" date="2015-09" db="EMBL/GenBank/DDBJ databases">
        <title>Scylla olivacea transcriptome.</title>
        <authorList>
            <person name="Ikhwanuddin M."/>
        </authorList>
    </citation>
    <scope>NUCLEOTIDE SEQUENCE</scope>
</reference>
<feature type="domain" description="C2H2-type" evidence="3">
    <location>
        <begin position="8"/>
        <end position="36"/>
    </location>
</feature>
<dbReference type="InterPro" id="IPR013087">
    <property type="entry name" value="Znf_C2H2_type"/>
</dbReference>
<dbReference type="SUPFAM" id="SSF57667">
    <property type="entry name" value="beta-beta-alpha zinc fingers"/>
    <property type="match status" value="3"/>
</dbReference>
<feature type="region of interest" description="Disordered" evidence="2">
    <location>
        <begin position="632"/>
        <end position="652"/>
    </location>
</feature>
<feature type="domain" description="C2H2-type" evidence="3">
    <location>
        <begin position="611"/>
        <end position="639"/>
    </location>
</feature>
<dbReference type="Pfam" id="PF00096">
    <property type="entry name" value="zf-C2H2"/>
    <property type="match status" value="1"/>
</dbReference>
<dbReference type="AlphaFoldDB" id="A0A0N7ZCU2"/>
<organism evidence="4">
    <name type="scientific">Scylla olivacea</name>
    <name type="common">Orange mud crab</name>
    <name type="synonym">Cancer olivacea</name>
    <dbReference type="NCBI Taxonomy" id="85551"/>
    <lineage>
        <taxon>Eukaryota</taxon>
        <taxon>Metazoa</taxon>
        <taxon>Ecdysozoa</taxon>
        <taxon>Arthropoda</taxon>
        <taxon>Crustacea</taxon>
        <taxon>Multicrustacea</taxon>
        <taxon>Malacostraca</taxon>
        <taxon>Eumalacostraca</taxon>
        <taxon>Eucarida</taxon>
        <taxon>Decapoda</taxon>
        <taxon>Pleocyemata</taxon>
        <taxon>Brachyura</taxon>
        <taxon>Eubrachyura</taxon>
        <taxon>Portunoidea</taxon>
        <taxon>Portunidae</taxon>
        <taxon>Portuninae</taxon>
        <taxon>Scylla</taxon>
    </lineage>
</organism>
<accession>A0A0N7ZCU2</accession>
<dbReference type="PROSITE" id="PS50157">
    <property type="entry name" value="ZINC_FINGER_C2H2_2"/>
    <property type="match status" value="3"/>
</dbReference>
<dbReference type="InterPro" id="IPR036236">
    <property type="entry name" value="Znf_C2H2_sf"/>
</dbReference>
<feature type="region of interest" description="Disordered" evidence="2">
    <location>
        <begin position="198"/>
        <end position="227"/>
    </location>
</feature>
<feature type="compositionally biased region" description="Basic and acidic residues" evidence="2">
    <location>
        <begin position="105"/>
        <end position="122"/>
    </location>
</feature>
<keyword evidence="1" id="KW-0863">Zinc-finger</keyword>